<dbReference type="Pfam" id="PF05048">
    <property type="entry name" value="NosD"/>
    <property type="match status" value="1"/>
</dbReference>
<dbReference type="RefSeq" id="WP_214174269.1">
    <property type="nucleotide sequence ID" value="NZ_JAHCVK010000001.1"/>
</dbReference>
<organism evidence="3 4">
    <name type="scientific">Geomobilimonas luticola</name>
    <dbReference type="NCBI Taxonomy" id="1114878"/>
    <lineage>
        <taxon>Bacteria</taxon>
        <taxon>Pseudomonadati</taxon>
        <taxon>Thermodesulfobacteriota</taxon>
        <taxon>Desulfuromonadia</taxon>
        <taxon>Geobacterales</taxon>
        <taxon>Geobacteraceae</taxon>
        <taxon>Geomobilimonas</taxon>
    </lineage>
</organism>
<gene>
    <name evidence="3" type="ORF">KI810_04555</name>
</gene>
<protein>
    <submittedName>
        <fullName evidence="3">Right-handed parallel beta-helix repeat-containing protein</fullName>
    </submittedName>
</protein>
<evidence type="ECO:0000256" key="1">
    <source>
        <dbReference type="SAM" id="SignalP"/>
    </source>
</evidence>
<reference evidence="3 4" key="1">
    <citation type="submission" date="2021-05" db="EMBL/GenBank/DDBJ databases">
        <title>The draft genome of Geobacter luticola JCM 17780.</title>
        <authorList>
            <person name="Xu Z."/>
            <person name="Masuda Y."/>
            <person name="Itoh H."/>
            <person name="Senoo K."/>
        </authorList>
    </citation>
    <scope>NUCLEOTIDE SEQUENCE [LARGE SCALE GENOMIC DNA]</scope>
    <source>
        <strain evidence="3 4">JCM 17780</strain>
    </source>
</reference>
<feature type="signal peptide" evidence="1">
    <location>
        <begin position="1"/>
        <end position="23"/>
    </location>
</feature>
<dbReference type="Proteomes" id="UP000756860">
    <property type="component" value="Unassembled WGS sequence"/>
</dbReference>
<dbReference type="InterPro" id="IPR007742">
    <property type="entry name" value="NosD_dom"/>
</dbReference>
<dbReference type="SUPFAM" id="SSF51126">
    <property type="entry name" value="Pectin lyase-like"/>
    <property type="match status" value="1"/>
</dbReference>
<dbReference type="EMBL" id="JAHCVK010000001">
    <property type="protein sequence ID" value="MBT0652316.1"/>
    <property type="molecule type" value="Genomic_DNA"/>
</dbReference>
<evidence type="ECO:0000259" key="2">
    <source>
        <dbReference type="Pfam" id="PF05048"/>
    </source>
</evidence>
<proteinExistence type="predicted"/>
<evidence type="ECO:0000313" key="3">
    <source>
        <dbReference type="EMBL" id="MBT0652316.1"/>
    </source>
</evidence>
<name>A0ABS5SAC2_9BACT</name>
<evidence type="ECO:0000313" key="4">
    <source>
        <dbReference type="Proteomes" id="UP000756860"/>
    </source>
</evidence>
<dbReference type="InterPro" id="IPR012334">
    <property type="entry name" value="Pectin_lyas_fold"/>
</dbReference>
<dbReference type="InterPro" id="IPR006626">
    <property type="entry name" value="PbH1"/>
</dbReference>
<accession>A0ABS5SAC2</accession>
<feature type="chain" id="PRO_5046268035" evidence="1">
    <location>
        <begin position="24"/>
        <end position="329"/>
    </location>
</feature>
<keyword evidence="1" id="KW-0732">Signal</keyword>
<dbReference type="InterPro" id="IPR011050">
    <property type="entry name" value="Pectin_lyase_fold/virulence"/>
</dbReference>
<dbReference type="Gene3D" id="2.160.20.10">
    <property type="entry name" value="Single-stranded right-handed beta-helix, Pectin lyase-like"/>
    <property type="match status" value="1"/>
</dbReference>
<keyword evidence="4" id="KW-1185">Reference proteome</keyword>
<feature type="domain" description="Periplasmic copper-binding protein NosD beta helix" evidence="2">
    <location>
        <begin position="133"/>
        <end position="297"/>
    </location>
</feature>
<comment type="caution">
    <text evidence="3">The sequence shown here is derived from an EMBL/GenBank/DDBJ whole genome shotgun (WGS) entry which is preliminary data.</text>
</comment>
<dbReference type="NCBIfam" id="TIGR03804">
    <property type="entry name" value="para_beta_helix"/>
    <property type="match status" value="1"/>
</dbReference>
<sequence length="329" mass="35450">MTMRATMKSLSLAVAAVALITLAGECRAATREIGMMTIAKDATWEGDIVITGDVHVPAGITLTIAPGTTVRFRKIAPDGDRNLFGVESPYYPQAEIIVTGRLIARGTAGKPVIFTSAEAKPEPADWGSLNFLGSKGNVIEQCRIEYAYNGVHSHGGQVFIKDNTFVKNAVAISVKKEDEAVGTPGFGIPADITVTGNLVEENKGGINVRISKGVITRNTVRGNKFFGIWIKGKCEGEISRNEITANQKGIFFYKAGGMTIKDNNIFDNIDYNLAIADEQGQDIPAAGNWFGTVDRVKIEELVFDGKADPALARIVVEPFLSERVRDAGR</sequence>
<dbReference type="InterPro" id="IPR022441">
    <property type="entry name" value="Para_beta_helix_rpt-2"/>
</dbReference>
<dbReference type="SMART" id="SM00710">
    <property type="entry name" value="PbH1"/>
    <property type="match status" value="6"/>
</dbReference>